<organism evidence="1 2">
    <name type="scientific">Mycteria americana</name>
    <name type="common">Wood stork</name>
    <dbReference type="NCBI Taxonomy" id="33587"/>
    <lineage>
        <taxon>Eukaryota</taxon>
        <taxon>Metazoa</taxon>
        <taxon>Chordata</taxon>
        <taxon>Craniata</taxon>
        <taxon>Vertebrata</taxon>
        <taxon>Euteleostomi</taxon>
        <taxon>Archelosauria</taxon>
        <taxon>Archosauria</taxon>
        <taxon>Dinosauria</taxon>
        <taxon>Saurischia</taxon>
        <taxon>Theropoda</taxon>
        <taxon>Coelurosauria</taxon>
        <taxon>Aves</taxon>
        <taxon>Neognathae</taxon>
        <taxon>Neoaves</taxon>
        <taxon>Aequornithes</taxon>
        <taxon>Ciconiiformes</taxon>
        <taxon>Ciconiidae</taxon>
        <taxon>Mycteria</taxon>
    </lineage>
</organism>
<comment type="caution">
    <text evidence="1">The sequence shown here is derived from an EMBL/GenBank/DDBJ whole genome shotgun (WGS) entry which is preliminary data.</text>
</comment>
<evidence type="ECO:0008006" key="3">
    <source>
        <dbReference type="Google" id="ProtNLM"/>
    </source>
</evidence>
<protein>
    <recommendedName>
        <fullName evidence="3">Reverse transcriptase</fullName>
    </recommendedName>
</protein>
<proteinExistence type="predicted"/>
<dbReference type="AlphaFoldDB" id="A0AAN7RWW1"/>
<dbReference type="PANTHER" id="PTHR33332">
    <property type="entry name" value="REVERSE TRANSCRIPTASE DOMAIN-CONTAINING PROTEIN"/>
    <property type="match status" value="1"/>
</dbReference>
<keyword evidence="2" id="KW-1185">Reference proteome</keyword>
<dbReference type="Proteomes" id="UP001333110">
    <property type="component" value="Unassembled WGS sequence"/>
</dbReference>
<reference evidence="1 2" key="1">
    <citation type="journal article" date="2023" name="J. Hered.">
        <title>Chromosome-level genome of the wood stork (Mycteria americana) provides insight into avian chromosome evolution.</title>
        <authorList>
            <person name="Flamio R. Jr."/>
            <person name="Ramstad K.M."/>
        </authorList>
    </citation>
    <scope>NUCLEOTIDE SEQUENCE [LARGE SCALE GENOMIC DNA]</scope>
    <source>
        <strain evidence="1">JAX WOST 10</strain>
    </source>
</reference>
<dbReference type="EMBL" id="JAUNZN010000018">
    <property type="protein sequence ID" value="KAK4810483.1"/>
    <property type="molecule type" value="Genomic_DNA"/>
</dbReference>
<accession>A0AAN7RWW1</accession>
<evidence type="ECO:0000313" key="1">
    <source>
        <dbReference type="EMBL" id="KAK4810483.1"/>
    </source>
</evidence>
<gene>
    <name evidence="1" type="ORF">QYF61_004263</name>
</gene>
<dbReference type="PRINTS" id="PR01345">
    <property type="entry name" value="CERVTRCPTASE"/>
</dbReference>
<name>A0AAN7RWW1_MYCAM</name>
<sequence length="217" mass="24397">MIKSPTRGDVLLDLLLTNAEELLGEVKIGGSLGCSDHALVEFMILRDIGQYIPSINTDWGGEGIESSPPEKDLGILVDEKLDMSQQTVLAAQKANCILGYIKRSMASRSREVILPLYFTLVRPHLEYCIQLWGPQHKKDLLDDRTRGNGFKLKEGRFRLDIRKNFFYDKGCETLEQVAQRSCGCPITRSVQGQVAWNFEQLDLVEDDPARGRGLGTR</sequence>
<evidence type="ECO:0000313" key="2">
    <source>
        <dbReference type="Proteomes" id="UP001333110"/>
    </source>
</evidence>